<dbReference type="GO" id="GO:0000287">
    <property type="term" value="F:magnesium ion binding"/>
    <property type="evidence" value="ECO:0007669"/>
    <property type="project" value="TreeGrafter"/>
</dbReference>
<dbReference type="SUPFAM" id="SSF55154">
    <property type="entry name" value="CYTH-like phosphatases"/>
    <property type="match status" value="1"/>
</dbReference>
<dbReference type="InterPro" id="IPR033469">
    <property type="entry name" value="CYTH-like_dom_sf"/>
</dbReference>
<dbReference type="InterPro" id="IPR039582">
    <property type="entry name" value="THTPA"/>
</dbReference>
<organism evidence="2 3">
    <name type="scientific">Candidatus Magasanikbacteria bacterium CG11_big_fil_rev_8_21_14_0_20_39_34</name>
    <dbReference type="NCBI Taxonomy" id="1974653"/>
    <lineage>
        <taxon>Bacteria</taxon>
        <taxon>Candidatus Magasanikiibacteriota</taxon>
    </lineage>
</organism>
<gene>
    <name evidence="2" type="ORF">COV59_00170</name>
</gene>
<feature type="domain" description="CYTH" evidence="1">
    <location>
        <begin position="30"/>
        <end position="196"/>
    </location>
</feature>
<evidence type="ECO:0000259" key="1">
    <source>
        <dbReference type="SMART" id="SM01118"/>
    </source>
</evidence>
<evidence type="ECO:0000313" key="2">
    <source>
        <dbReference type="EMBL" id="PIR04530.1"/>
    </source>
</evidence>
<evidence type="ECO:0000313" key="3">
    <source>
        <dbReference type="Proteomes" id="UP000229600"/>
    </source>
</evidence>
<sequence>MPYKRITKNNIDFKRKKFIFFLSLSDSFFMYEIETKFAYTLETKNNLTKNASFVKKESFTDTYFDTKDWNLISTDIWLRKRDHVWEIKIPQHDHSNINARISDNYKEVVGEENILQELKLSKKLETQFEPKIMFTTTRETYSLPPFTLVFDETDFGHQIGEVEILVKDISLTKQAEEQIEAFCKTHGLVPHSAMGKCVVYMKTHYPKELSKFIKMGIIRSYNI</sequence>
<dbReference type="Proteomes" id="UP000229600">
    <property type="component" value="Unassembled WGS sequence"/>
</dbReference>
<dbReference type="InterPro" id="IPR023577">
    <property type="entry name" value="CYTH_domain"/>
</dbReference>
<accession>A0A2H0N6J7</accession>
<dbReference type="GO" id="GO:0050333">
    <property type="term" value="F:thiamine triphosphate phosphatase activity"/>
    <property type="evidence" value="ECO:0007669"/>
    <property type="project" value="InterPro"/>
</dbReference>
<dbReference type="AlphaFoldDB" id="A0A2H0N6J7"/>
<name>A0A2H0N6J7_9BACT</name>
<dbReference type="EMBL" id="PCWN01000001">
    <property type="protein sequence ID" value="PIR04530.1"/>
    <property type="molecule type" value="Genomic_DNA"/>
</dbReference>
<dbReference type="GO" id="GO:0042357">
    <property type="term" value="P:thiamine diphosphate metabolic process"/>
    <property type="evidence" value="ECO:0007669"/>
    <property type="project" value="TreeGrafter"/>
</dbReference>
<protein>
    <recommendedName>
        <fullName evidence="1">CYTH domain-containing protein</fullName>
    </recommendedName>
</protein>
<dbReference type="SMART" id="SM01118">
    <property type="entry name" value="CYTH"/>
    <property type="match status" value="1"/>
</dbReference>
<comment type="caution">
    <text evidence="2">The sequence shown here is derived from an EMBL/GenBank/DDBJ whole genome shotgun (WGS) entry which is preliminary data.</text>
</comment>
<dbReference type="Pfam" id="PF01928">
    <property type="entry name" value="CYTH"/>
    <property type="match status" value="1"/>
</dbReference>
<dbReference type="PANTHER" id="PTHR14586:SF1">
    <property type="entry name" value="THIAMINE-TRIPHOSPHATASE"/>
    <property type="match status" value="1"/>
</dbReference>
<dbReference type="PANTHER" id="PTHR14586">
    <property type="entry name" value="THIAMINE-TRIPHOSPHATASE"/>
    <property type="match status" value="1"/>
</dbReference>
<reference evidence="2 3" key="1">
    <citation type="submission" date="2017-09" db="EMBL/GenBank/DDBJ databases">
        <title>Depth-based differentiation of microbial function through sediment-hosted aquifers and enrichment of novel symbionts in the deep terrestrial subsurface.</title>
        <authorList>
            <person name="Probst A.J."/>
            <person name="Ladd B."/>
            <person name="Jarett J.K."/>
            <person name="Geller-Mcgrath D.E."/>
            <person name="Sieber C.M."/>
            <person name="Emerson J.B."/>
            <person name="Anantharaman K."/>
            <person name="Thomas B.C."/>
            <person name="Malmstrom R."/>
            <person name="Stieglmeier M."/>
            <person name="Klingl A."/>
            <person name="Woyke T."/>
            <person name="Ryan C.M."/>
            <person name="Banfield J.F."/>
        </authorList>
    </citation>
    <scope>NUCLEOTIDE SEQUENCE [LARGE SCALE GENOMIC DNA]</scope>
    <source>
        <strain evidence="2">CG11_big_fil_rev_8_21_14_0_20_39_34</strain>
    </source>
</reference>
<proteinExistence type="predicted"/>
<dbReference type="Gene3D" id="2.40.320.10">
    <property type="entry name" value="Hypothetical Protein Pfu-838710-001"/>
    <property type="match status" value="1"/>
</dbReference>